<name>A0A2S2NCR7_SCHGA</name>
<evidence type="ECO:0000313" key="1">
    <source>
        <dbReference type="EMBL" id="MBY14935.1"/>
    </source>
</evidence>
<organism evidence="1">
    <name type="scientific">Schizaphis graminum</name>
    <name type="common">Green bug aphid</name>
    <dbReference type="NCBI Taxonomy" id="13262"/>
    <lineage>
        <taxon>Eukaryota</taxon>
        <taxon>Metazoa</taxon>
        <taxon>Ecdysozoa</taxon>
        <taxon>Arthropoda</taxon>
        <taxon>Hexapoda</taxon>
        <taxon>Insecta</taxon>
        <taxon>Pterygota</taxon>
        <taxon>Neoptera</taxon>
        <taxon>Paraneoptera</taxon>
        <taxon>Hemiptera</taxon>
        <taxon>Sternorrhyncha</taxon>
        <taxon>Aphidomorpha</taxon>
        <taxon>Aphidoidea</taxon>
        <taxon>Aphididae</taxon>
        <taxon>Aphidini</taxon>
        <taxon>Schizaphis</taxon>
    </lineage>
</organism>
<protein>
    <submittedName>
        <fullName evidence="1">Uncharacterized protein</fullName>
    </submittedName>
</protein>
<proteinExistence type="predicted"/>
<dbReference type="EMBL" id="GGMR01002316">
    <property type="protein sequence ID" value="MBY14935.1"/>
    <property type="molecule type" value="Transcribed_RNA"/>
</dbReference>
<reference evidence="1" key="1">
    <citation type="submission" date="2018-04" db="EMBL/GenBank/DDBJ databases">
        <title>Transcriptome of Schizaphis graminum biotype I.</title>
        <authorList>
            <person name="Scully E.D."/>
            <person name="Geib S.M."/>
            <person name="Palmer N.A."/>
            <person name="Koch K."/>
            <person name="Bradshaw J."/>
            <person name="Heng-Moss T."/>
            <person name="Sarath G."/>
        </authorList>
    </citation>
    <scope>NUCLEOTIDE SEQUENCE</scope>
</reference>
<dbReference type="AlphaFoldDB" id="A0A2S2NCR7"/>
<gene>
    <name evidence="1" type="ORF">g.62523</name>
</gene>
<sequence length="102" mass="11185">MSSKKITFLKVNVRMVTCVFRVSIRPNNSLGVTRAGRGARAYANIDCYLLIIVKSPCKTTQYNNNASTTGPSPVRTNIMYRCTAYTGLSGVTKDGKTSRATR</sequence>
<accession>A0A2S2NCR7</accession>